<proteinExistence type="predicted"/>
<dbReference type="Proteomes" id="UP000695000">
    <property type="component" value="Unplaced"/>
</dbReference>
<evidence type="ECO:0000259" key="2">
    <source>
        <dbReference type="PROSITE" id="PS51782"/>
    </source>
</evidence>
<organism evidence="3 4">
    <name type="scientific">Nicrophorus vespilloides</name>
    <name type="common">Boreal carrion beetle</name>
    <dbReference type="NCBI Taxonomy" id="110193"/>
    <lineage>
        <taxon>Eukaryota</taxon>
        <taxon>Metazoa</taxon>
        <taxon>Ecdysozoa</taxon>
        <taxon>Arthropoda</taxon>
        <taxon>Hexapoda</taxon>
        <taxon>Insecta</taxon>
        <taxon>Pterygota</taxon>
        <taxon>Neoptera</taxon>
        <taxon>Endopterygota</taxon>
        <taxon>Coleoptera</taxon>
        <taxon>Polyphaga</taxon>
        <taxon>Staphyliniformia</taxon>
        <taxon>Silphidae</taxon>
        <taxon>Nicrophorinae</taxon>
        <taxon>Nicrophorus</taxon>
    </lineage>
</organism>
<evidence type="ECO:0000313" key="3">
    <source>
        <dbReference type="Proteomes" id="UP000695000"/>
    </source>
</evidence>
<sequence length="215" mass="24741">MKRQKTRNNDYDYTKLSKDSDDEELELFVRKKFQEVATVEKIIEEGDTLQSLSIRYHCPIAELKRLNNIHKENEIFARNSIKVPAKLMLIAGVHSSGNTSPKHKQKPENPIDSNELIHTLTPLESNLNTVIFNSNIATNKYCDNPEEETNIDAEINLLPTIPETVPQKKHWLACSDSDISWITLTLCIVILIFAVPLIYVLYIAEHPEEFHHKHT</sequence>
<dbReference type="Gene3D" id="3.10.350.10">
    <property type="entry name" value="LysM domain"/>
    <property type="match status" value="1"/>
</dbReference>
<dbReference type="Pfam" id="PF01476">
    <property type="entry name" value="LysM"/>
    <property type="match status" value="1"/>
</dbReference>
<gene>
    <name evidence="4" type="primary">LOC108563939</name>
</gene>
<dbReference type="InterPro" id="IPR045030">
    <property type="entry name" value="LYSM1-4"/>
</dbReference>
<dbReference type="PANTHER" id="PTHR20932:SF13">
    <property type="entry name" value="LD36653P"/>
    <property type="match status" value="1"/>
</dbReference>
<accession>A0ABM1MUM4</accession>
<keyword evidence="1" id="KW-0472">Membrane</keyword>
<dbReference type="CDD" id="cd00118">
    <property type="entry name" value="LysM"/>
    <property type="match status" value="1"/>
</dbReference>
<protein>
    <submittedName>
        <fullName evidence="4">LysM and putative peptidoglycan-binding domain-containing protein 3</fullName>
    </submittedName>
</protein>
<dbReference type="GeneID" id="108563939"/>
<dbReference type="InterPro" id="IPR036779">
    <property type="entry name" value="LysM_dom_sf"/>
</dbReference>
<feature type="transmembrane region" description="Helical" evidence="1">
    <location>
        <begin position="179"/>
        <end position="204"/>
    </location>
</feature>
<keyword evidence="1" id="KW-0812">Transmembrane</keyword>
<dbReference type="PANTHER" id="PTHR20932">
    <property type="entry name" value="LYSM AND PUTATIVE PEPTIDOGLYCAN-BINDING DOMAIN-CONTAINING PROTEIN"/>
    <property type="match status" value="1"/>
</dbReference>
<dbReference type="RefSeq" id="XP_017778274.1">
    <property type="nucleotide sequence ID" value="XM_017922785.1"/>
</dbReference>
<feature type="domain" description="LysM" evidence="2">
    <location>
        <begin position="39"/>
        <end position="83"/>
    </location>
</feature>
<evidence type="ECO:0000256" key="1">
    <source>
        <dbReference type="SAM" id="Phobius"/>
    </source>
</evidence>
<evidence type="ECO:0000313" key="4">
    <source>
        <dbReference type="RefSeq" id="XP_017778274.1"/>
    </source>
</evidence>
<keyword evidence="3" id="KW-1185">Reference proteome</keyword>
<dbReference type="PROSITE" id="PS51782">
    <property type="entry name" value="LYSM"/>
    <property type="match status" value="1"/>
</dbReference>
<name>A0ABM1MUM4_NICVS</name>
<dbReference type="InterPro" id="IPR018392">
    <property type="entry name" value="LysM"/>
</dbReference>
<reference evidence="4" key="1">
    <citation type="submission" date="2025-08" db="UniProtKB">
        <authorList>
            <consortium name="RefSeq"/>
        </authorList>
    </citation>
    <scope>IDENTIFICATION</scope>
    <source>
        <tissue evidence="4">Whole Larva</tissue>
    </source>
</reference>
<keyword evidence="1" id="KW-1133">Transmembrane helix</keyword>
<dbReference type="SUPFAM" id="SSF54106">
    <property type="entry name" value="LysM domain"/>
    <property type="match status" value="1"/>
</dbReference>
<dbReference type="SMART" id="SM00257">
    <property type="entry name" value="LysM"/>
    <property type="match status" value="1"/>
</dbReference>